<dbReference type="Pfam" id="PF18029">
    <property type="entry name" value="Glyoxalase_6"/>
    <property type="match status" value="1"/>
</dbReference>
<dbReference type="InterPro" id="IPR029068">
    <property type="entry name" value="Glyas_Bleomycin-R_OHBP_Dase"/>
</dbReference>
<dbReference type="SMR" id="A0A0H3CA53"/>
<dbReference type="EMBL" id="CP001340">
    <property type="protein sequence ID" value="ACL95691.1"/>
    <property type="molecule type" value="Genomic_DNA"/>
</dbReference>
<dbReference type="PATRIC" id="fig|565050.3.peg.2180"/>
<dbReference type="Proteomes" id="UP000001364">
    <property type="component" value="Chromosome"/>
</dbReference>
<dbReference type="RefSeq" id="YP_002517599.1">
    <property type="nucleotide sequence ID" value="NC_011916.1"/>
</dbReference>
<dbReference type="AlphaFoldDB" id="A0A0H3CA53"/>
<evidence type="ECO:0000313" key="3">
    <source>
        <dbReference type="Proteomes" id="UP000001364"/>
    </source>
</evidence>
<gene>
    <name evidence="2" type="ordered locus">CCNA_02226</name>
</gene>
<dbReference type="KEGG" id="ccs:CCNA_02226"/>
<accession>A0A0H3CA53</accession>
<dbReference type="PANTHER" id="PTHR33993:SF5">
    <property type="entry name" value="GLYOXALASE"/>
    <property type="match status" value="1"/>
</dbReference>
<dbReference type="HOGENOM" id="CLU_127639_0_0_5"/>
<keyword evidence="3" id="KW-1185">Reference proteome</keyword>
<dbReference type="OrthoDB" id="9799428at2"/>
<dbReference type="PROSITE" id="PS51819">
    <property type="entry name" value="VOC"/>
    <property type="match status" value="1"/>
</dbReference>
<dbReference type="InterPro" id="IPR041581">
    <property type="entry name" value="Glyoxalase_6"/>
</dbReference>
<dbReference type="InterPro" id="IPR037523">
    <property type="entry name" value="VOC_core"/>
</dbReference>
<sequence>MAKVLGVGGVFYKAEDPKAVRDWYARVLGFEIHDWGGAMFEHPRSTSTTWSPFAADTQYFAPSTAPFMINFIVDDMDGVLAKAVAEGVEPVGRQDEDGMGRFAWLMDPAGVKIELWEPLKGDSEA</sequence>
<dbReference type="InterPro" id="IPR052164">
    <property type="entry name" value="Anthracycline_SecMetBiosynth"/>
</dbReference>
<dbReference type="PANTHER" id="PTHR33993">
    <property type="entry name" value="GLYOXALASE-RELATED"/>
    <property type="match status" value="1"/>
</dbReference>
<evidence type="ECO:0000259" key="1">
    <source>
        <dbReference type="PROSITE" id="PS51819"/>
    </source>
</evidence>
<organism evidence="2 3">
    <name type="scientific">Caulobacter vibrioides (strain NA1000 / CB15N)</name>
    <name type="common">Caulobacter crescentus</name>
    <dbReference type="NCBI Taxonomy" id="565050"/>
    <lineage>
        <taxon>Bacteria</taxon>
        <taxon>Pseudomonadati</taxon>
        <taxon>Pseudomonadota</taxon>
        <taxon>Alphaproteobacteria</taxon>
        <taxon>Caulobacterales</taxon>
        <taxon>Caulobacteraceae</taxon>
        <taxon>Caulobacter</taxon>
    </lineage>
</organism>
<dbReference type="CDD" id="cd06587">
    <property type="entry name" value="VOC"/>
    <property type="match status" value="1"/>
</dbReference>
<reference evidence="2 3" key="1">
    <citation type="journal article" date="2010" name="J. Bacteriol.">
        <title>The genetic basis of laboratory adaptation in Caulobacter crescentus.</title>
        <authorList>
            <person name="Marks M.E."/>
            <person name="Castro-Rojas C.M."/>
            <person name="Teiling C."/>
            <person name="Du L."/>
            <person name="Kapatral V."/>
            <person name="Walunas T.L."/>
            <person name="Crosson S."/>
        </authorList>
    </citation>
    <scope>NUCLEOTIDE SEQUENCE [LARGE SCALE GENOMIC DNA]</scope>
    <source>
        <strain evidence="3">NA1000 / CB15N</strain>
    </source>
</reference>
<dbReference type="GeneID" id="7333477"/>
<dbReference type="Gene3D" id="3.10.180.10">
    <property type="entry name" value="2,3-Dihydroxybiphenyl 1,2-Dioxygenase, domain 1"/>
    <property type="match status" value="1"/>
</dbReference>
<evidence type="ECO:0000313" key="2">
    <source>
        <dbReference type="EMBL" id="ACL95691.1"/>
    </source>
</evidence>
<proteinExistence type="predicted"/>
<protein>
    <submittedName>
        <fullName evidence="2">Glyoxalase family protein</fullName>
    </submittedName>
</protein>
<dbReference type="RefSeq" id="WP_010920003.1">
    <property type="nucleotide sequence ID" value="NC_011916.1"/>
</dbReference>
<feature type="domain" description="VOC" evidence="1">
    <location>
        <begin position="6"/>
        <end position="118"/>
    </location>
</feature>
<dbReference type="SUPFAM" id="SSF54593">
    <property type="entry name" value="Glyoxalase/Bleomycin resistance protein/Dihydroxybiphenyl dioxygenase"/>
    <property type="match status" value="1"/>
</dbReference>
<name>A0A0H3CA53_CAUVN</name>